<dbReference type="InterPro" id="IPR017942">
    <property type="entry name" value="Lipid-bd_serum_glycop_N"/>
</dbReference>
<dbReference type="Xenbase" id="XB-GENE-29077511">
    <property type="gene designation" value="LOC100145779"/>
</dbReference>
<evidence type="ECO:0000256" key="2">
    <source>
        <dbReference type="ARBA" id="ARBA00023157"/>
    </source>
</evidence>
<protein>
    <recommendedName>
        <fullName evidence="4">Bactericidal permeability-increasing protein</fullName>
        <shortName evidence="4">BPI</shortName>
    </recommendedName>
</protein>
<dbReference type="KEGG" id="xtr:100145779"/>
<dbReference type="PANTHER" id="PTHR10504">
    <property type="entry name" value="BACTERICIDAL PERMEABILITY-INCREASING BPI PROTEIN-RELATED"/>
    <property type="match status" value="1"/>
</dbReference>
<accession>A0A8J1IYE3</accession>
<keyword evidence="4" id="KW-0044">Antibiotic</keyword>
<dbReference type="FunFam" id="3.15.10.10:FF:000001">
    <property type="entry name" value="phospholipid transfer protein-like"/>
    <property type="match status" value="1"/>
</dbReference>
<evidence type="ECO:0000256" key="3">
    <source>
        <dbReference type="ARBA" id="ARBA00023180"/>
    </source>
</evidence>
<dbReference type="GO" id="GO:0050829">
    <property type="term" value="P:defense response to Gram-negative bacterium"/>
    <property type="evidence" value="ECO:0007669"/>
    <property type="project" value="UniProtKB-UniRule"/>
</dbReference>
<dbReference type="Pfam" id="PF02886">
    <property type="entry name" value="LBP_BPI_CETP_C"/>
    <property type="match status" value="1"/>
</dbReference>
<dbReference type="GO" id="GO:0008289">
    <property type="term" value="F:lipid binding"/>
    <property type="evidence" value="ECO:0007669"/>
    <property type="project" value="InterPro"/>
</dbReference>
<evidence type="ECO:0000313" key="7">
    <source>
        <dbReference type="Proteomes" id="UP000008143"/>
    </source>
</evidence>
<dbReference type="GO" id="GO:0045087">
    <property type="term" value="P:innate immune response"/>
    <property type="evidence" value="ECO:0007669"/>
    <property type="project" value="UniProtKB-UniRule"/>
</dbReference>
<dbReference type="GeneID" id="100145779"/>
<comment type="similarity">
    <text evidence="1">Belongs to the BPI/LBP/Plunc superfamily. BPI/LBP family.</text>
</comment>
<dbReference type="AlphaFoldDB" id="A0A8J1IYE3"/>
<keyword evidence="4" id="KW-0399">Innate immunity</keyword>
<reference evidence="8" key="3">
    <citation type="submission" date="2025-08" db="UniProtKB">
        <authorList>
            <consortium name="RefSeq"/>
        </authorList>
    </citation>
    <scope>IDENTIFICATION</scope>
</reference>
<comment type="subcellular location">
    <subcellularLocation>
        <location evidence="4">Secreted</location>
    </subcellularLocation>
</comment>
<evidence type="ECO:0000259" key="6">
    <source>
        <dbReference type="SMART" id="SM00329"/>
    </source>
</evidence>
<evidence type="ECO:0000256" key="4">
    <source>
        <dbReference type="RuleBase" id="RU369039"/>
    </source>
</evidence>
<proteinExistence type="inferred from homology"/>
<dbReference type="AGR" id="Xenbase:XB-GENE-29077511"/>
<dbReference type="SUPFAM" id="SSF55394">
    <property type="entry name" value="Bactericidal permeability-increasing protein, BPI"/>
    <property type="match status" value="2"/>
</dbReference>
<dbReference type="SMART" id="SM00329">
    <property type="entry name" value="BPI2"/>
    <property type="match status" value="1"/>
</dbReference>
<name>A0A8J1IYE3_XENTR</name>
<dbReference type="InterPro" id="IPR032942">
    <property type="entry name" value="BPI/LBP/Plunc"/>
</dbReference>
<feature type="domain" description="Lipid-binding serum glycoprotein C-terminal" evidence="6">
    <location>
        <begin position="336"/>
        <end position="502"/>
    </location>
</feature>
<gene>
    <name evidence="8 9" type="primary">LOC100145779</name>
</gene>
<keyword evidence="4" id="KW-0929">Antimicrobial</keyword>
<dbReference type="RefSeq" id="XP_031750627.1">
    <property type="nucleotide sequence ID" value="XM_031894767.1"/>
</dbReference>
<dbReference type="PANTHER" id="PTHR10504:SF146">
    <property type="entry name" value="BACTERICIDAL PERMEABILITY-INCREASING PROTEIN"/>
    <property type="match status" value="1"/>
</dbReference>
<keyword evidence="4" id="KW-0732">Signal</keyword>
<reference evidence="8" key="2">
    <citation type="journal article" date="2002" name="Proc. Natl. Acad. Sci. U.S.A.">
        <title>Generation and initial analysis of more than 15,000 full-length human and mouse cDNA sequences.</title>
        <authorList>
            <consortium name="Mammalian Gene Collection Program Team"/>
            <person name="Strausberg R.L."/>
            <person name="Feingold E.A."/>
            <person name="Grouse L.H."/>
            <person name="Derge J.G."/>
            <person name="Klausner R.D."/>
            <person name="Collins F.S."/>
            <person name="Wagner L."/>
            <person name="Shenmen C.M."/>
            <person name="Schuler G.D."/>
            <person name="Altschul S.F."/>
            <person name="Zeeberg B."/>
            <person name="Buetow K.H."/>
            <person name="Schaefer C.F."/>
            <person name="Bhat N.K."/>
            <person name="Hopkins R.F."/>
            <person name="Jordan H."/>
            <person name="Moore T."/>
            <person name="Max S.I."/>
            <person name="Wang J."/>
            <person name="Hsieh F."/>
            <person name="Diatchenko L."/>
            <person name="Marusina K."/>
            <person name="Farmer A.A."/>
            <person name="Rubin G.M."/>
            <person name="Hong L."/>
            <person name="Stapleton M."/>
            <person name="Soares M.B."/>
            <person name="Bonaldo M.F."/>
            <person name="Casavant T.L."/>
            <person name="Scheetz T.E."/>
            <person name="Brownstein M.J."/>
            <person name="Usdin T.B."/>
            <person name="Toshiyuki S."/>
            <person name="Carninci P."/>
            <person name="Prange C."/>
            <person name="Raha S.S."/>
            <person name="Loquellano N.A."/>
            <person name="Peters G.J."/>
            <person name="Abramson R.D."/>
            <person name="Mullahy S.J."/>
            <person name="Bosak S.A."/>
            <person name="McEwan P.J."/>
            <person name="McKernan K.J."/>
            <person name="Malek J.A."/>
            <person name="Gunaratne P.H."/>
            <person name="Richards S."/>
            <person name="Worley K.C."/>
            <person name="Hale S."/>
            <person name="Garcia A.M."/>
            <person name="Gay L.J."/>
            <person name="Hulyk S.W."/>
            <person name="Villalon D.K."/>
            <person name="Muzny D.M."/>
            <person name="Sodergren E.J."/>
            <person name="Lu X."/>
            <person name="Gibbs R.A."/>
            <person name="Fahey J."/>
            <person name="Helton E."/>
            <person name="Ketteman M."/>
            <person name="Madan A."/>
            <person name="Rodrigues S."/>
            <person name="Sanchez A."/>
            <person name="Whiting M."/>
            <person name="Madan A."/>
            <person name="Young A.C."/>
            <person name="Shevchenko Y."/>
            <person name="Bouffard G.G."/>
            <person name="Blakesley R.W."/>
            <person name="Touchman J.W."/>
            <person name="Green E.D."/>
            <person name="Dickson M.C."/>
            <person name="Rodriguez A.C."/>
            <person name="Grimwood J."/>
            <person name="Schmutz J."/>
            <person name="Myers R.M."/>
            <person name="Butterfield Y.S."/>
            <person name="Krzywinski M.I."/>
            <person name="Skalska U."/>
            <person name="Smailus D.E."/>
            <person name="Schnerch A."/>
            <person name="Schein J.E."/>
            <person name="Jones S.J."/>
            <person name="Marra M.A."/>
        </authorList>
    </citation>
    <scope>NUCLEOTIDE SEQUENCE</scope>
</reference>
<comment type="function">
    <text evidence="4">The cytotoxic action of BPI is limited to many species of Gram-negative bacteria; this specificity may be explained by a strong affinity of the very basic N-terminal half for the negatively charged lipopolysaccharides that are unique to the Gram-negative bacterial outer envelope.</text>
</comment>
<sequence>MSGAGGRWKGPVGGRAVSESVNKRHNVPPQFHFLVQFHSCAAVSEPLSLGSVSGVSSAPQCRGLNLQADTPSYKMKLWVPLVLLVCGATKCEEPGIKGRLTLKGLHYGWQVVLEEVQRRLSSLQIPDVSGSVSVPVLGAIYYSVSSLQIQELDLSHSDASFSSDTGLKVSVSDGRTRVTGYIEIRTVLFGTSSSLEVSVDGLSLSAVLGLTRDDAGRGALWNAGCSSSVGQVDLNFHGGSGWILSMFKGSMLGPIHDAFSQQLCPQFDRSVVQMETLLSSLPVTEPVDSVAALELSLVSPPLITEQNVDLLVRGQFVGLSQRWDVPYSPVEMDLPDAESRMLVLAVSQFSANSASYVHYKSGALRANITDDMIPKESPLRLNTKSFAAFAPELPNRFPGSPPLLLQLSAPSPPEVTCQTDLLTLGASLDIQLSALYPESPPAPAFQLQAVDELQHMMSFALKVIGFPLLNKKLQKVFPIPTPLVRLQSPTVRVFQGFLLVVSDLEIDPWTQYQKVSDVAWEIPKTHKPSPFL</sequence>
<evidence type="ECO:0000259" key="5">
    <source>
        <dbReference type="SMART" id="SM00328"/>
    </source>
</evidence>
<dbReference type="Proteomes" id="UP000008143">
    <property type="component" value="Chromosome 10"/>
</dbReference>
<keyword evidence="4" id="KW-0964">Secreted</keyword>
<comment type="domain">
    <text evidence="4">The N-terminal region may be exposed to the interior of the granule, whereas the C-terminal portion may be embedded in the membrane. During phagocytosis and degranulation, proteases may be released and activated and cleave BPI at the junction of the N- and C-terminal portions of the molecule, providing controlled release of the N-terminal antibacterial fragment when bacteria are ingested.</text>
</comment>
<keyword evidence="2 4" id="KW-1015">Disulfide bond</keyword>
<dbReference type="Gene3D" id="3.15.10.10">
    <property type="entry name" value="Bactericidal permeability-increasing protein, domain 1"/>
    <property type="match status" value="1"/>
</dbReference>
<evidence type="ECO:0000313" key="9">
    <source>
        <dbReference type="Xenbase" id="XB-GENE-29077511"/>
    </source>
</evidence>
<dbReference type="OMA" id="AVTMLFH"/>
<keyword evidence="3 4" id="KW-0325">Glycoprotein</keyword>
<dbReference type="Pfam" id="PF01273">
    <property type="entry name" value="LBP_BPI_CETP"/>
    <property type="match status" value="1"/>
</dbReference>
<dbReference type="InterPro" id="IPR001124">
    <property type="entry name" value="Lipid-bd_serum_glycop_C"/>
</dbReference>
<dbReference type="GO" id="GO:0005615">
    <property type="term" value="C:extracellular space"/>
    <property type="evidence" value="ECO:0000318"/>
    <property type="project" value="GO_Central"/>
</dbReference>
<comment type="subunit">
    <text evidence="4">Monomer. Homodimer; disulfide-linked.</text>
</comment>
<comment type="domain">
    <text evidence="4">The N- and C-terminal barrels adopt an identical fold despite having only 13% of conserved residues.</text>
</comment>
<dbReference type="OrthoDB" id="10255543at2759"/>
<dbReference type="InterPro" id="IPR017943">
    <property type="entry name" value="Bactericidal_perm-incr_a/b_dom"/>
</dbReference>
<evidence type="ECO:0000256" key="1">
    <source>
        <dbReference type="ARBA" id="ARBA00007292"/>
    </source>
</evidence>
<dbReference type="Gene3D" id="3.15.20.10">
    <property type="entry name" value="Bactericidal permeability-increasing protein, domain 2"/>
    <property type="match status" value="2"/>
</dbReference>
<evidence type="ECO:0000313" key="8">
    <source>
        <dbReference type="RefSeq" id="XP_031750627.1"/>
    </source>
</evidence>
<feature type="domain" description="Lipid-binding serum glycoprotein N-terminal" evidence="5">
    <location>
        <begin position="99"/>
        <end position="321"/>
    </location>
</feature>
<keyword evidence="7" id="KW-1185">Reference proteome</keyword>
<dbReference type="SMART" id="SM00328">
    <property type="entry name" value="BPI1"/>
    <property type="match status" value="1"/>
</dbReference>
<keyword evidence="4" id="KW-0391">Immunity</keyword>
<organism evidence="7 8">
    <name type="scientific">Xenopus tropicalis</name>
    <name type="common">Western clawed frog</name>
    <name type="synonym">Silurana tropicalis</name>
    <dbReference type="NCBI Taxonomy" id="8364"/>
    <lineage>
        <taxon>Eukaryota</taxon>
        <taxon>Metazoa</taxon>
        <taxon>Chordata</taxon>
        <taxon>Craniata</taxon>
        <taxon>Vertebrata</taxon>
        <taxon>Euteleostomi</taxon>
        <taxon>Amphibia</taxon>
        <taxon>Batrachia</taxon>
        <taxon>Anura</taxon>
        <taxon>Pipoidea</taxon>
        <taxon>Pipidae</taxon>
        <taxon>Xenopodinae</taxon>
        <taxon>Xenopus</taxon>
        <taxon>Silurana</taxon>
    </lineage>
</organism>
<reference evidence="8" key="1">
    <citation type="journal article" date="2002" name="Dev. Dyn.">
        <title>Genetic and genomic tools for Xenopus research: The NIH Xenopus initiative.</title>
        <authorList>
            <person name="Klein S.L."/>
            <person name="Strausberg R.L."/>
            <person name="Wagner L."/>
            <person name="Pontius J."/>
            <person name="Clifton S.W."/>
            <person name="Richardson P."/>
        </authorList>
    </citation>
    <scope>NUCLEOTIDE SEQUENCE</scope>
</reference>